<comment type="similarity">
    <text evidence="2">Belongs to the glucosamine/galactosamine-6-phosphate isomerase family.</text>
</comment>
<dbReference type="GO" id="GO:0005975">
    <property type="term" value="P:carbohydrate metabolic process"/>
    <property type="evidence" value="ECO:0007669"/>
    <property type="project" value="InterPro"/>
</dbReference>
<dbReference type="Gene3D" id="3.40.50.1360">
    <property type="match status" value="2"/>
</dbReference>
<keyword evidence="4" id="KW-0378">Hydrolase</keyword>
<keyword evidence="7" id="KW-1185">Reference proteome</keyword>
<organism evidence="6 7">
    <name type="scientific">Fusarium mundagurra</name>
    <dbReference type="NCBI Taxonomy" id="1567541"/>
    <lineage>
        <taxon>Eukaryota</taxon>
        <taxon>Fungi</taxon>
        <taxon>Dikarya</taxon>
        <taxon>Ascomycota</taxon>
        <taxon>Pezizomycotina</taxon>
        <taxon>Sordariomycetes</taxon>
        <taxon>Hypocreomycetidae</taxon>
        <taxon>Hypocreales</taxon>
        <taxon>Nectriaceae</taxon>
        <taxon>Fusarium</taxon>
        <taxon>Fusarium fujikuroi species complex</taxon>
    </lineage>
</organism>
<dbReference type="EMBL" id="JAAOAN010000382">
    <property type="protein sequence ID" value="KAF5708616.1"/>
    <property type="molecule type" value="Genomic_DNA"/>
</dbReference>
<dbReference type="InterPro" id="IPR037171">
    <property type="entry name" value="NagB/RpiA_transferase-like"/>
</dbReference>
<protein>
    <recommendedName>
        <fullName evidence="3">glucosamine-6-phosphate deaminase</fullName>
        <ecNumber evidence="3">3.5.99.6</ecNumber>
    </recommendedName>
</protein>
<dbReference type="AlphaFoldDB" id="A0A8H5YBH3"/>
<evidence type="ECO:0000313" key="6">
    <source>
        <dbReference type="EMBL" id="KAF5708616.1"/>
    </source>
</evidence>
<accession>A0A8H5YBH3</accession>
<dbReference type="GO" id="GO:0006046">
    <property type="term" value="P:N-acetylglucosamine catabolic process"/>
    <property type="evidence" value="ECO:0007669"/>
    <property type="project" value="TreeGrafter"/>
</dbReference>
<name>A0A8H5YBH3_9HYPO</name>
<dbReference type="OrthoDB" id="7663298at2759"/>
<dbReference type="InterPro" id="IPR004547">
    <property type="entry name" value="Glucosamine6P_isomerase"/>
</dbReference>
<evidence type="ECO:0000313" key="7">
    <source>
        <dbReference type="Proteomes" id="UP000544331"/>
    </source>
</evidence>
<comment type="caution">
    <text evidence="6">The sequence shown here is derived from an EMBL/GenBank/DDBJ whole genome shotgun (WGS) entry which is preliminary data.</text>
</comment>
<dbReference type="InterPro" id="IPR006148">
    <property type="entry name" value="Glc/Gal-6P_isomerase"/>
</dbReference>
<dbReference type="GO" id="GO:0006043">
    <property type="term" value="P:glucosamine catabolic process"/>
    <property type="evidence" value="ECO:0007669"/>
    <property type="project" value="TreeGrafter"/>
</dbReference>
<feature type="domain" description="Glucosamine/galactosamine-6-phosphate isomerase" evidence="5">
    <location>
        <begin position="72"/>
        <end position="137"/>
    </location>
</feature>
<dbReference type="GO" id="GO:0004342">
    <property type="term" value="F:glucosamine-6-phosphate deaminase activity"/>
    <property type="evidence" value="ECO:0007669"/>
    <property type="project" value="UniProtKB-EC"/>
</dbReference>
<proteinExistence type="inferred from homology"/>
<evidence type="ECO:0000256" key="1">
    <source>
        <dbReference type="ARBA" id="ARBA00000644"/>
    </source>
</evidence>
<evidence type="ECO:0000256" key="4">
    <source>
        <dbReference type="ARBA" id="ARBA00022801"/>
    </source>
</evidence>
<evidence type="ECO:0000256" key="3">
    <source>
        <dbReference type="ARBA" id="ARBA00012680"/>
    </source>
</evidence>
<dbReference type="EC" id="3.5.99.6" evidence="3"/>
<dbReference type="Pfam" id="PF01182">
    <property type="entry name" value="Glucosamine_iso"/>
    <property type="match status" value="1"/>
</dbReference>
<evidence type="ECO:0000256" key="2">
    <source>
        <dbReference type="ARBA" id="ARBA00005526"/>
    </source>
</evidence>
<sequence length="337" mass="37243">MRLIIRDDEAEACKYVANYVVKCINAFQPTPEPPYIPGLPTDSSPIGVYYMLVLFGNVVTFNMNEYFGLLRGDPNSYHSFMWKHFFSHVNIDPSNVNILNSNAASPEAECDAHEDAIKASGDIDLFLAGFGEDGHIAFNEPGSSLASRTRVQTLAYDTNLSNSRFFDNDQGVNHMWSLSCLQLHPHPMIVVDEDAILERQVKTVKYFKSIEKVAREQGSKQILPSKVRTGTVTIPETKIQRAKSPASIAPEPIASHLLRATPAGDCSMKTPSPDLFPDRMASRIPEPNLNRRLTPNLEVQAGVPKTKVQMIDSAVVMSPDAPVSNLLQPMAANIETM</sequence>
<comment type="catalytic activity">
    <reaction evidence="1">
        <text>alpha-D-glucosamine 6-phosphate + H2O = beta-D-fructose 6-phosphate + NH4(+)</text>
        <dbReference type="Rhea" id="RHEA:12172"/>
        <dbReference type="ChEBI" id="CHEBI:15377"/>
        <dbReference type="ChEBI" id="CHEBI:28938"/>
        <dbReference type="ChEBI" id="CHEBI:57634"/>
        <dbReference type="ChEBI" id="CHEBI:75989"/>
        <dbReference type="EC" id="3.5.99.6"/>
    </reaction>
</comment>
<dbReference type="Proteomes" id="UP000544331">
    <property type="component" value="Unassembled WGS sequence"/>
</dbReference>
<dbReference type="PANTHER" id="PTHR11280">
    <property type="entry name" value="GLUCOSAMINE-6-PHOSPHATE ISOMERASE"/>
    <property type="match status" value="1"/>
</dbReference>
<dbReference type="GO" id="GO:0042802">
    <property type="term" value="F:identical protein binding"/>
    <property type="evidence" value="ECO:0007669"/>
    <property type="project" value="TreeGrafter"/>
</dbReference>
<dbReference type="GO" id="GO:0005737">
    <property type="term" value="C:cytoplasm"/>
    <property type="evidence" value="ECO:0007669"/>
    <property type="project" value="TreeGrafter"/>
</dbReference>
<dbReference type="SUPFAM" id="SSF100950">
    <property type="entry name" value="NagB/RpiA/CoA transferase-like"/>
    <property type="match status" value="1"/>
</dbReference>
<gene>
    <name evidence="6" type="ORF">FMUND_10528</name>
</gene>
<dbReference type="PANTHER" id="PTHR11280:SF5">
    <property type="entry name" value="GLUCOSAMINE-6-PHOSPHATE ISOMERASE"/>
    <property type="match status" value="1"/>
</dbReference>
<dbReference type="CDD" id="cd01399">
    <property type="entry name" value="GlcN6P_deaminase"/>
    <property type="match status" value="1"/>
</dbReference>
<reference evidence="6 7" key="1">
    <citation type="submission" date="2020-05" db="EMBL/GenBank/DDBJ databases">
        <title>Identification and distribution of gene clusters putatively required for synthesis of sphingolipid metabolism inhibitors in phylogenetically diverse species of the filamentous fungus Fusarium.</title>
        <authorList>
            <person name="Kim H.-S."/>
            <person name="Busman M."/>
            <person name="Brown D.W."/>
            <person name="Divon H."/>
            <person name="Uhlig S."/>
            <person name="Proctor R.H."/>
        </authorList>
    </citation>
    <scope>NUCLEOTIDE SEQUENCE [LARGE SCALE GENOMIC DNA]</scope>
    <source>
        <strain evidence="6 7">NRRL 66235</strain>
    </source>
</reference>
<dbReference type="GO" id="GO:0019262">
    <property type="term" value="P:N-acetylneuraminate catabolic process"/>
    <property type="evidence" value="ECO:0007669"/>
    <property type="project" value="TreeGrafter"/>
</dbReference>
<evidence type="ECO:0000259" key="5">
    <source>
        <dbReference type="Pfam" id="PF01182"/>
    </source>
</evidence>